<sequence>MTFVFPDATPVLGNIKIAILDAAADLTAIDLSSEIGAAGTLDVSGFFRGFTAPITTNTGNRPQRLGTRDLYPSEGRTTFGPIEIRYPYDPQGSGSVDANKAKTKLTRGSIFIAVVRKGLPFENDFAATEKYEAWRVRATRQNKVISDGDDLAEFEIQQFLLPISAPVDGAFVA</sequence>
<evidence type="ECO:0008006" key="3">
    <source>
        <dbReference type="Google" id="ProtNLM"/>
    </source>
</evidence>
<dbReference type="InterPro" id="IPR058009">
    <property type="entry name" value="TTP_Phage_16"/>
</dbReference>
<accession>A0ABP7XJR9</accession>
<dbReference type="EMBL" id="BAAAZH010000016">
    <property type="protein sequence ID" value="GAA4120478.1"/>
    <property type="molecule type" value="Genomic_DNA"/>
</dbReference>
<protein>
    <recommendedName>
        <fullName evidence="3">Phage tail protein</fullName>
    </recommendedName>
</protein>
<evidence type="ECO:0000313" key="1">
    <source>
        <dbReference type="EMBL" id="GAA4120478.1"/>
    </source>
</evidence>
<comment type="caution">
    <text evidence="1">The sequence shown here is derived from an EMBL/GenBank/DDBJ whole genome shotgun (WGS) entry which is preliminary data.</text>
</comment>
<keyword evidence="2" id="KW-1185">Reference proteome</keyword>
<proteinExistence type="predicted"/>
<gene>
    <name evidence="1" type="ORF">GCM10022215_24150</name>
</gene>
<evidence type="ECO:0000313" key="2">
    <source>
        <dbReference type="Proteomes" id="UP001501495"/>
    </source>
</evidence>
<dbReference type="Proteomes" id="UP001501495">
    <property type="component" value="Unassembled WGS sequence"/>
</dbReference>
<name>A0ABP7XJR9_9ACTN</name>
<reference evidence="2" key="1">
    <citation type="journal article" date="2019" name="Int. J. Syst. Evol. Microbiol.">
        <title>The Global Catalogue of Microorganisms (GCM) 10K type strain sequencing project: providing services to taxonomists for standard genome sequencing and annotation.</title>
        <authorList>
            <consortium name="The Broad Institute Genomics Platform"/>
            <consortium name="The Broad Institute Genome Sequencing Center for Infectious Disease"/>
            <person name="Wu L."/>
            <person name="Ma J."/>
        </authorList>
    </citation>
    <scope>NUCLEOTIDE SEQUENCE [LARGE SCALE GENOMIC DNA]</scope>
    <source>
        <strain evidence="2">JCM 16703</strain>
    </source>
</reference>
<dbReference type="Pfam" id="PF25595">
    <property type="entry name" value="Phage_TTP_16"/>
    <property type="match status" value="1"/>
</dbReference>
<organism evidence="1 2">
    <name type="scientific">Nocardioides fonticola</name>
    <dbReference type="NCBI Taxonomy" id="450363"/>
    <lineage>
        <taxon>Bacteria</taxon>
        <taxon>Bacillati</taxon>
        <taxon>Actinomycetota</taxon>
        <taxon>Actinomycetes</taxon>
        <taxon>Propionibacteriales</taxon>
        <taxon>Nocardioidaceae</taxon>
        <taxon>Nocardioides</taxon>
    </lineage>
</organism>
<dbReference type="RefSeq" id="WP_344733649.1">
    <property type="nucleotide sequence ID" value="NZ_BAAAZH010000016.1"/>
</dbReference>